<proteinExistence type="predicted"/>
<protein>
    <submittedName>
        <fullName evidence="1">Uncharacterized protein</fullName>
    </submittedName>
</protein>
<comment type="caution">
    <text evidence="1">The sequence shown here is derived from an EMBL/GenBank/DDBJ whole genome shotgun (WGS) entry which is preliminary data.</text>
</comment>
<sequence length="83" mass="8669">MAVDAFIDPLLKNATTGLFRCYCDVGIIHGIQNQEARMGSIFDLIFNLFNGNAFSSDVTFGSANSGSNISGSTFGGSTATPPV</sequence>
<evidence type="ECO:0000313" key="1">
    <source>
        <dbReference type="EMBL" id="MBM4626638.1"/>
    </source>
</evidence>
<dbReference type="Proteomes" id="UP000738270">
    <property type="component" value="Unassembled WGS sequence"/>
</dbReference>
<dbReference type="EMBL" id="WUXD01000002">
    <property type="protein sequence ID" value="MBM4626638.1"/>
    <property type="molecule type" value="Genomic_DNA"/>
</dbReference>
<gene>
    <name evidence="1" type="ORF">GS453_07080</name>
</gene>
<accession>A0AAP2AM08</accession>
<dbReference type="AlphaFoldDB" id="A0AAP2AM08"/>
<name>A0AAP2AM08_RHOHA</name>
<organism evidence="1 2">
    <name type="scientific">Rhodococcus hoagii</name>
    <name type="common">Corynebacterium equii</name>
    <dbReference type="NCBI Taxonomy" id="43767"/>
    <lineage>
        <taxon>Bacteria</taxon>
        <taxon>Bacillati</taxon>
        <taxon>Actinomycetota</taxon>
        <taxon>Actinomycetes</taxon>
        <taxon>Mycobacteriales</taxon>
        <taxon>Nocardiaceae</taxon>
        <taxon>Prescottella</taxon>
    </lineage>
</organism>
<reference evidence="1" key="1">
    <citation type="submission" date="2019-11" db="EMBL/GenBank/DDBJ databases">
        <title>Spread of Macrolides and rifampicin resistant Rhodococcus equi in clinical isolates in the USA.</title>
        <authorList>
            <person name="Alvarez-Narvaez S."/>
            <person name="Huber L."/>
            <person name="Cohen N.D."/>
            <person name="Slovis N."/>
            <person name="Greiter M."/>
            <person name="Giguere S."/>
            <person name="Hart K."/>
        </authorList>
    </citation>
    <scope>NUCLEOTIDE SEQUENCE</scope>
    <source>
        <strain evidence="1">Lh_38</strain>
    </source>
</reference>
<evidence type="ECO:0000313" key="2">
    <source>
        <dbReference type="Proteomes" id="UP000738270"/>
    </source>
</evidence>
<dbReference type="RefSeq" id="WP_139811867.1">
    <property type="nucleotide sequence ID" value="NZ_AP025268.1"/>
</dbReference>